<dbReference type="SUPFAM" id="SSF53822">
    <property type="entry name" value="Periplasmic binding protein-like I"/>
    <property type="match status" value="1"/>
</dbReference>
<reference evidence="4 5" key="2">
    <citation type="submission" date="2018-03" db="EMBL/GenBank/DDBJ databases">
        <title>The ancient ancestry and fast evolution of plastids.</title>
        <authorList>
            <person name="Moore K.R."/>
            <person name="Magnabosco C."/>
            <person name="Momper L."/>
            <person name="Gold D.A."/>
            <person name="Bosak T."/>
            <person name="Fournier G.P."/>
        </authorList>
    </citation>
    <scope>NUCLEOTIDE SEQUENCE [LARGE SCALE GENOMIC DNA]</scope>
    <source>
        <strain evidence="4 5">ULC007</strain>
    </source>
</reference>
<evidence type="ECO:0000259" key="3">
    <source>
        <dbReference type="Pfam" id="PF13458"/>
    </source>
</evidence>
<dbReference type="STRING" id="1920490.GCA_001895925_00267"/>
<proteinExistence type="inferred from homology"/>
<dbReference type="PANTHER" id="PTHR30483">
    <property type="entry name" value="LEUCINE-SPECIFIC-BINDING PROTEIN"/>
    <property type="match status" value="1"/>
</dbReference>
<dbReference type="OrthoDB" id="446586at2"/>
<sequence>MSQKNETPVLILSLLITAALLGTGFWLLMPRSPVKPDPLATTSQNLSTNDRLSQGERILVPVESRADNPAFAQAKQAGVAAIVAQQYGQAVTQFESALQKSRNSPETLIYLNNARIGSNKSYTIAVAVPVSADPNGSLEILRGVAQAQSEVNQAGGVKGLPLKVAIVSDDNNPEIAQQLANTLVQKPEVLGVVGHYASDVTLAAGSVYNTGGLVCISPISTTVKLSGFGKYIFRTVPSDYIAAGALADYTVKTLQQKNVAVFFNSQSAYSQSLKSEFSRAIALTGGQVSGEYDLSAPDFSAATAVDQSLKQGVKALMLAPNTGTLDKALQVVQVNQRRMTLLAGDDVYAPKTLEVGGQQAVDMVISVPWHINGNPGSVFAKKSRSLWGGDVNWRTAISYDAVQALVAALQRDPTRSGVQQALLSPDFSAMGAAETVRFLPSGDRNVGIQLVKVSRGDRFGSGFDFVPVQR</sequence>
<evidence type="ECO:0000313" key="5">
    <source>
        <dbReference type="Proteomes" id="UP000238634"/>
    </source>
</evidence>
<keyword evidence="4" id="KW-0675">Receptor</keyword>
<dbReference type="InterPro" id="IPR028082">
    <property type="entry name" value="Peripla_BP_I"/>
</dbReference>
<dbReference type="PANTHER" id="PTHR30483:SF6">
    <property type="entry name" value="PERIPLASMIC BINDING PROTEIN OF ABC TRANSPORTER FOR NATURAL AMINO ACIDS"/>
    <property type="match status" value="1"/>
</dbReference>
<name>A0A2T1DEE5_9CYAN</name>
<feature type="domain" description="Leucine-binding protein" evidence="3">
    <location>
        <begin position="123"/>
        <end position="433"/>
    </location>
</feature>
<dbReference type="Proteomes" id="UP000238634">
    <property type="component" value="Unassembled WGS sequence"/>
</dbReference>
<dbReference type="Gene3D" id="3.40.50.2300">
    <property type="match status" value="2"/>
</dbReference>
<dbReference type="RefSeq" id="WP_073073642.1">
    <property type="nucleotide sequence ID" value="NZ_MPPI01000024.1"/>
</dbReference>
<dbReference type="InterPro" id="IPR028081">
    <property type="entry name" value="Leu-bd"/>
</dbReference>
<evidence type="ECO:0000256" key="1">
    <source>
        <dbReference type="ARBA" id="ARBA00010062"/>
    </source>
</evidence>
<dbReference type="EMBL" id="PVWG01000014">
    <property type="protein sequence ID" value="PSB18836.1"/>
    <property type="molecule type" value="Genomic_DNA"/>
</dbReference>
<organism evidence="4 5">
    <name type="scientific">Phormidesmis priestleyi ULC007</name>
    <dbReference type="NCBI Taxonomy" id="1920490"/>
    <lineage>
        <taxon>Bacteria</taxon>
        <taxon>Bacillati</taxon>
        <taxon>Cyanobacteriota</taxon>
        <taxon>Cyanophyceae</taxon>
        <taxon>Leptolyngbyales</taxon>
        <taxon>Leptolyngbyaceae</taxon>
        <taxon>Phormidesmis</taxon>
    </lineage>
</organism>
<dbReference type="AlphaFoldDB" id="A0A2T1DEE5"/>
<gene>
    <name evidence="4" type="ORF">C7B65_13760</name>
</gene>
<accession>A0A2T1DEE5</accession>
<reference evidence="4 5" key="1">
    <citation type="submission" date="2018-02" db="EMBL/GenBank/DDBJ databases">
        <authorList>
            <person name="Cohen D.B."/>
            <person name="Kent A.D."/>
        </authorList>
    </citation>
    <scope>NUCLEOTIDE SEQUENCE [LARGE SCALE GENOMIC DNA]</scope>
    <source>
        <strain evidence="4 5">ULC007</strain>
    </source>
</reference>
<dbReference type="InterPro" id="IPR051010">
    <property type="entry name" value="BCAA_transport"/>
</dbReference>
<dbReference type="Pfam" id="PF13458">
    <property type="entry name" value="Peripla_BP_6"/>
    <property type="match status" value="1"/>
</dbReference>
<keyword evidence="5" id="KW-1185">Reference proteome</keyword>
<keyword evidence="2" id="KW-0732">Signal</keyword>
<evidence type="ECO:0000313" key="4">
    <source>
        <dbReference type="EMBL" id="PSB18836.1"/>
    </source>
</evidence>
<dbReference type="CDD" id="cd06268">
    <property type="entry name" value="PBP1_ABC_transporter_LIVBP-like"/>
    <property type="match status" value="1"/>
</dbReference>
<comment type="similarity">
    <text evidence="1">Belongs to the leucine-binding protein family.</text>
</comment>
<protein>
    <submittedName>
        <fullName evidence="4">Receptor ligand binding family protein</fullName>
    </submittedName>
</protein>
<evidence type="ECO:0000256" key="2">
    <source>
        <dbReference type="ARBA" id="ARBA00022729"/>
    </source>
</evidence>
<comment type="caution">
    <text evidence="4">The sequence shown here is derived from an EMBL/GenBank/DDBJ whole genome shotgun (WGS) entry which is preliminary data.</text>
</comment>